<dbReference type="InterPro" id="IPR036397">
    <property type="entry name" value="RNaseH_sf"/>
</dbReference>
<reference evidence="2 3" key="1">
    <citation type="submission" date="2020-06" db="EMBL/GenBank/DDBJ databases">
        <title>Transcriptomic and genomic resources for Thalictrum thalictroides and T. hernandezii: Facilitating candidate gene discovery in an emerging model plant lineage.</title>
        <authorList>
            <person name="Arias T."/>
            <person name="Riano-Pachon D.M."/>
            <person name="Di Stilio V.S."/>
        </authorList>
    </citation>
    <scope>NUCLEOTIDE SEQUENCE [LARGE SCALE GENOMIC DNA]</scope>
    <source>
        <strain evidence="3">cv. WT478/WT964</strain>
        <tissue evidence="2">Leaves</tissue>
    </source>
</reference>
<accession>A0A7J6WFW4</accession>
<dbReference type="Pfam" id="PF13456">
    <property type="entry name" value="RVT_3"/>
    <property type="match status" value="1"/>
</dbReference>
<evidence type="ECO:0000259" key="1">
    <source>
        <dbReference type="Pfam" id="PF13456"/>
    </source>
</evidence>
<name>A0A7J6WFW4_THATH</name>
<protein>
    <recommendedName>
        <fullName evidence="1">RNase H type-1 domain-containing protein</fullName>
    </recommendedName>
</protein>
<dbReference type="Gene3D" id="3.30.420.10">
    <property type="entry name" value="Ribonuclease H-like superfamily/Ribonuclease H"/>
    <property type="match status" value="1"/>
</dbReference>
<dbReference type="PANTHER" id="PTHR47723:SF19">
    <property type="entry name" value="POLYNUCLEOTIDYL TRANSFERASE, RIBONUCLEASE H-LIKE SUPERFAMILY PROTEIN"/>
    <property type="match status" value="1"/>
</dbReference>
<dbReference type="InterPro" id="IPR002156">
    <property type="entry name" value="RNaseH_domain"/>
</dbReference>
<keyword evidence="3" id="KW-1185">Reference proteome</keyword>
<gene>
    <name evidence="2" type="ORF">FRX31_014932</name>
</gene>
<dbReference type="Proteomes" id="UP000554482">
    <property type="component" value="Unassembled WGS sequence"/>
</dbReference>
<dbReference type="EMBL" id="JABWDY010017278">
    <property type="protein sequence ID" value="KAF5195480.1"/>
    <property type="molecule type" value="Genomic_DNA"/>
</dbReference>
<evidence type="ECO:0000313" key="3">
    <source>
        <dbReference type="Proteomes" id="UP000554482"/>
    </source>
</evidence>
<dbReference type="OrthoDB" id="1906820at2759"/>
<dbReference type="GO" id="GO:0004523">
    <property type="term" value="F:RNA-DNA hybrid ribonuclease activity"/>
    <property type="evidence" value="ECO:0007669"/>
    <property type="project" value="InterPro"/>
</dbReference>
<dbReference type="InterPro" id="IPR053151">
    <property type="entry name" value="RNase_H-like"/>
</dbReference>
<evidence type="ECO:0000313" key="2">
    <source>
        <dbReference type="EMBL" id="KAF5195480.1"/>
    </source>
</evidence>
<feature type="domain" description="RNase H type-1" evidence="1">
    <location>
        <begin position="23"/>
        <end position="120"/>
    </location>
</feature>
<dbReference type="PANTHER" id="PTHR47723">
    <property type="entry name" value="OS05G0353850 PROTEIN"/>
    <property type="match status" value="1"/>
</dbReference>
<dbReference type="GO" id="GO:0003676">
    <property type="term" value="F:nucleic acid binding"/>
    <property type="evidence" value="ECO:0007669"/>
    <property type="project" value="InterPro"/>
</dbReference>
<sequence length="145" mass="16263">MFMNILPTGDRLQHRRMTGMLMGVVQACTYSKFKASNVEDAEYRADEVAVKFIASFDLDHVIFEGGCNVVVDCLQSGSLEVGWSSRTVVENILHICNGFSSFIFKWCSRDCNNLAHDLAAWDKDRSNCTPPPDFCLNSVITMILI</sequence>
<dbReference type="AlphaFoldDB" id="A0A7J6WFW4"/>
<organism evidence="2 3">
    <name type="scientific">Thalictrum thalictroides</name>
    <name type="common">Rue-anemone</name>
    <name type="synonym">Anemone thalictroides</name>
    <dbReference type="NCBI Taxonomy" id="46969"/>
    <lineage>
        <taxon>Eukaryota</taxon>
        <taxon>Viridiplantae</taxon>
        <taxon>Streptophyta</taxon>
        <taxon>Embryophyta</taxon>
        <taxon>Tracheophyta</taxon>
        <taxon>Spermatophyta</taxon>
        <taxon>Magnoliopsida</taxon>
        <taxon>Ranunculales</taxon>
        <taxon>Ranunculaceae</taxon>
        <taxon>Thalictroideae</taxon>
        <taxon>Thalictrum</taxon>
    </lineage>
</organism>
<proteinExistence type="predicted"/>
<comment type="caution">
    <text evidence="2">The sequence shown here is derived from an EMBL/GenBank/DDBJ whole genome shotgun (WGS) entry which is preliminary data.</text>
</comment>